<organism evidence="6 7">
    <name type="scientific">Sphingomonas jatrophae</name>
    <dbReference type="NCBI Taxonomy" id="1166337"/>
    <lineage>
        <taxon>Bacteria</taxon>
        <taxon>Pseudomonadati</taxon>
        <taxon>Pseudomonadota</taxon>
        <taxon>Alphaproteobacteria</taxon>
        <taxon>Sphingomonadales</taxon>
        <taxon>Sphingomonadaceae</taxon>
        <taxon>Sphingomonas</taxon>
    </lineage>
</organism>
<dbReference type="GO" id="GO:0050136">
    <property type="term" value="F:NADH dehydrogenase (quinone) (non-electrogenic) activity"/>
    <property type="evidence" value="ECO:0007669"/>
    <property type="project" value="UniProtKB-UniRule"/>
</dbReference>
<keyword evidence="3" id="KW-1003">Cell membrane</keyword>
<dbReference type="SUPFAM" id="SSF143243">
    <property type="entry name" value="Nqo5-like"/>
    <property type="match status" value="1"/>
</dbReference>
<dbReference type="InterPro" id="IPR010218">
    <property type="entry name" value="NADH_DH_suC"/>
</dbReference>
<dbReference type="AlphaFoldDB" id="A0A1I6JVD8"/>
<dbReference type="Gene3D" id="3.30.460.80">
    <property type="entry name" value="NADH:ubiquinone oxidoreductase, 30kDa subunit"/>
    <property type="match status" value="1"/>
</dbReference>
<reference evidence="6 7" key="1">
    <citation type="submission" date="2016-10" db="EMBL/GenBank/DDBJ databases">
        <authorList>
            <person name="de Groot N.N."/>
        </authorList>
    </citation>
    <scope>NUCLEOTIDE SEQUENCE [LARGE SCALE GENOMIC DNA]</scope>
    <source>
        <strain evidence="6 7">S5-249</strain>
    </source>
</reference>
<comment type="subcellular location">
    <subcellularLocation>
        <location evidence="3">Cell membrane</location>
        <topology evidence="3">Peripheral membrane protein</topology>
        <orientation evidence="3">Cytoplasmic side</orientation>
    </subcellularLocation>
</comment>
<evidence type="ECO:0000313" key="7">
    <source>
        <dbReference type="Proteomes" id="UP000198824"/>
    </source>
</evidence>
<dbReference type="PANTHER" id="PTHR10884">
    <property type="entry name" value="NADH DEHYDROGENASE UBIQUINONE IRON-SULFUR PROTEIN 3"/>
    <property type="match status" value="1"/>
</dbReference>
<dbReference type="PANTHER" id="PTHR10884:SF14">
    <property type="entry name" value="NADH DEHYDROGENASE [UBIQUINONE] IRON-SULFUR PROTEIN 3, MITOCHONDRIAL"/>
    <property type="match status" value="1"/>
</dbReference>
<dbReference type="EC" id="7.1.1.-" evidence="3"/>
<keyword evidence="3" id="KW-1278">Translocase</keyword>
<evidence type="ECO:0000313" key="6">
    <source>
        <dbReference type="EMBL" id="SFR82965.1"/>
    </source>
</evidence>
<dbReference type="InterPro" id="IPR001268">
    <property type="entry name" value="NADH_UbQ_OxRdtase_30kDa_su"/>
</dbReference>
<dbReference type="GO" id="GO:0005886">
    <property type="term" value="C:plasma membrane"/>
    <property type="evidence" value="ECO:0007669"/>
    <property type="project" value="UniProtKB-SubCell"/>
</dbReference>
<dbReference type="Proteomes" id="UP000198824">
    <property type="component" value="Unassembled WGS sequence"/>
</dbReference>
<comment type="similarity">
    <text evidence="1 3">Belongs to the complex I 30 kDa subunit family.</text>
</comment>
<dbReference type="EMBL" id="FOZG01000001">
    <property type="protein sequence ID" value="SFR82965.1"/>
    <property type="molecule type" value="Genomic_DNA"/>
</dbReference>
<dbReference type="NCBIfam" id="NF004733">
    <property type="entry name" value="PRK06074.1-5"/>
    <property type="match status" value="1"/>
</dbReference>
<dbReference type="NCBIfam" id="TIGR01961">
    <property type="entry name" value="NuoC_fam"/>
    <property type="match status" value="1"/>
</dbReference>
<comment type="catalytic activity">
    <reaction evidence="3">
        <text>a quinone + NADH + 5 H(+)(in) = a quinol + NAD(+) + 4 H(+)(out)</text>
        <dbReference type="Rhea" id="RHEA:57888"/>
        <dbReference type="ChEBI" id="CHEBI:15378"/>
        <dbReference type="ChEBI" id="CHEBI:24646"/>
        <dbReference type="ChEBI" id="CHEBI:57540"/>
        <dbReference type="ChEBI" id="CHEBI:57945"/>
        <dbReference type="ChEBI" id="CHEBI:132124"/>
    </reaction>
</comment>
<dbReference type="Pfam" id="PF00329">
    <property type="entry name" value="Complex1_30kDa"/>
    <property type="match status" value="1"/>
</dbReference>
<dbReference type="InterPro" id="IPR037232">
    <property type="entry name" value="NADH_quin_OxRdtase_su_C/D-like"/>
</dbReference>
<feature type="domain" description="NADH:ubiquinone oxidoreductase 30kDa subunit" evidence="5">
    <location>
        <begin position="40"/>
        <end position="160"/>
    </location>
</feature>
<dbReference type="OrthoDB" id="9803286at2"/>
<accession>A0A1I6JVD8</accession>
<evidence type="ECO:0000256" key="4">
    <source>
        <dbReference type="SAM" id="MobiDB-lite"/>
    </source>
</evidence>
<sequence length="228" mass="25294">MSGTHPKYSSNEGVIDAARAVLGGHLLDAVEAVGEVKLFVAREGVAAALRALRDTPGLAYQQLMEIAGVDYPDRGVERFEVVYCLLSLTRNHRIRVHVRADDVNPVPSVTGLWPVAGWLEREVFDMFGVLFEGNPDLRRILTDYGFRGHPFRKDFPMTGHVEMRYSEEAKRVIYEPVQLAQDFRPFDFMSPWEGAEYVLPGDEKAAGSPVQPGAQTPAPAPAKADDKK</sequence>
<protein>
    <recommendedName>
        <fullName evidence="3">NADH-quinone oxidoreductase subunit C</fullName>
        <ecNumber evidence="3">7.1.1.-</ecNumber>
    </recommendedName>
    <alternativeName>
        <fullName evidence="3">NADH dehydrogenase I subunit C</fullName>
    </alternativeName>
    <alternativeName>
        <fullName evidence="3">NDH-1 subunit C</fullName>
    </alternativeName>
</protein>
<gene>
    <name evidence="3" type="primary">nuoC</name>
    <name evidence="6" type="ORF">SAMN05192580_0945</name>
</gene>
<keyword evidence="3" id="KW-0472">Membrane</keyword>
<evidence type="ECO:0000256" key="3">
    <source>
        <dbReference type="HAMAP-Rule" id="MF_01357"/>
    </source>
</evidence>
<dbReference type="GO" id="GO:0048038">
    <property type="term" value="F:quinone binding"/>
    <property type="evidence" value="ECO:0007669"/>
    <property type="project" value="UniProtKB-KW"/>
</dbReference>
<evidence type="ECO:0000259" key="5">
    <source>
        <dbReference type="Pfam" id="PF00329"/>
    </source>
</evidence>
<name>A0A1I6JVD8_9SPHN</name>
<keyword evidence="2 3" id="KW-0813">Transport</keyword>
<evidence type="ECO:0000256" key="1">
    <source>
        <dbReference type="ARBA" id="ARBA00007569"/>
    </source>
</evidence>
<keyword evidence="3" id="KW-0830">Ubiquinone</keyword>
<comment type="subunit">
    <text evidence="3">NDH-1 is composed of 14 different subunits. Subunits NuoB, C, D, E, F, and G constitute the peripheral sector of the complex.</text>
</comment>
<feature type="region of interest" description="Disordered" evidence="4">
    <location>
        <begin position="200"/>
        <end position="228"/>
    </location>
</feature>
<keyword evidence="7" id="KW-1185">Reference proteome</keyword>
<evidence type="ECO:0000256" key="2">
    <source>
        <dbReference type="ARBA" id="ARBA00022448"/>
    </source>
</evidence>
<keyword evidence="3" id="KW-0874">Quinone</keyword>
<dbReference type="HAMAP" id="MF_01357">
    <property type="entry name" value="NDH1_NuoC"/>
    <property type="match status" value="1"/>
</dbReference>
<proteinExistence type="inferred from homology"/>
<dbReference type="GO" id="GO:0008137">
    <property type="term" value="F:NADH dehydrogenase (ubiquinone) activity"/>
    <property type="evidence" value="ECO:0007669"/>
    <property type="project" value="InterPro"/>
</dbReference>
<comment type="function">
    <text evidence="3">NDH-1 shuttles electrons from NADH, via FMN and iron-sulfur (Fe-S) centers, to quinones in the respiratory chain. The immediate electron acceptor for the enzyme in this species is believed to be ubiquinone. Couples the redox reaction to proton translocation (for every two electrons transferred, four hydrogen ions are translocated across the cytoplasmic membrane), and thus conserves the redox energy in a proton gradient.</text>
</comment>
<keyword evidence="3" id="KW-0520">NAD</keyword>
<dbReference type="STRING" id="1166337.SAMN05192580_0945"/>